<evidence type="ECO:0000313" key="3">
    <source>
        <dbReference type="Proteomes" id="UP001432128"/>
    </source>
</evidence>
<protein>
    <recommendedName>
        <fullName evidence="4">Lipoprotein</fullName>
    </recommendedName>
</protein>
<dbReference type="Proteomes" id="UP001432128">
    <property type="component" value="Chromosome"/>
</dbReference>
<dbReference type="RefSeq" id="WP_328856376.1">
    <property type="nucleotide sequence ID" value="NZ_CP108021.1"/>
</dbReference>
<organism evidence="2 3">
    <name type="scientific">Williamsia herbipolensis</name>
    <dbReference type="NCBI Taxonomy" id="1603258"/>
    <lineage>
        <taxon>Bacteria</taxon>
        <taxon>Bacillati</taxon>
        <taxon>Actinomycetota</taxon>
        <taxon>Actinomycetes</taxon>
        <taxon>Mycobacteriales</taxon>
        <taxon>Nocardiaceae</taxon>
        <taxon>Williamsia</taxon>
    </lineage>
</organism>
<dbReference type="PROSITE" id="PS51257">
    <property type="entry name" value="PROKAR_LIPOPROTEIN"/>
    <property type="match status" value="1"/>
</dbReference>
<evidence type="ECO:0000256" key="1">
    <source>
        <dbReference type="SAM" id="SignalP"/>
    </source>
</evidence>
<gene>
    <name evidence="2" type="ORF">OG579_13745</name>
</gene>
<reference evidence="2 3" key="1">
    <citation type="submission" date="2022-10" db="EMBL/GenBank/DDBJ databases">
        <title>The complete genomes of actinobacterial strains from the NBC collection.</title>
        <authorList>
            <person name="Joergensen T.S."/>
            <person name="Alvarez Arevalo M."/>
            <person name="Sterndorff E.B."/>
            <person name="Faurdal D."/>
            <person name="Vuksanovic O."/>
            <person name="Mourched A.-S."/>
            <person name="Charusanti P."/>
            <person name="Shaw S."/>
            <person name="Blin K."/>
            <person name="Weber T."/>
        </authorList>
    </citation>
    <scope>NUCLEOTIDE SEQUENCE [LARGE SCALE GENOMIC DNA]</scope>
    <source>
        <strain evidence="2 3">NBC_00319</strain>
    </source>
</reference>
<dbReference type="AlphaFoldDB" id="A0AAU4JYH9"/>
<accession>A0AAU4JYH9</accession>
<proteinExistence type="predicted"/>
<feature type="chain" id="PRO_5043974065" description="Lipoprotein" evidence="1">
    <location>
        <begin position="34"/>
        <end position="357"/>
    </location>
</feature>
<dbReference type="KEGG" id="whr:OG579_13745"/>
<sequence>MPIAARRPRTAARALTLLVICAGVIGLAGCGDAAAPSAPDAAAASSSSTTPSNPAGFSGVYETLLTTYRINGRRPAAGEPEAQPTTRRWIVQTRCDGPGDGCVTVAAATAPSASNLNRRRMVFVHEGDEWSRVTETVTRTCTPAGTSAAVTEPWVGMQQSEFRATASSSAQQITDLDGIVDTYQGGSCAQLVRSRIRLHRVGDLPAGTAPLPRTPVVAARTDIPGAGLRGRYEVAQTTVSARPASLARRFPPTSGEARLAPVCLRDGSRCIIALYSTGGQYLSALSYRSRGFERTTTGVPVTCTNGATAVARASERVVPPANAPRPFTSVSGPGTTTYLTGCTGSVSRRTTLTRLGD</sequence>
<evidence type="ECO:0008006" key="4">
    <source>
        <dbReference type="Google" id="ProtNLM"/>
    </source>
</evidence>
<keyword evidence="1" id="KW-0732">Signal</keyword>
<evidence type="ECO:0000313" key="2">
    <source>
        <dbReference type="EMBL" id="WUM18792.1"/>
    </source>
</evidence>
<dbReference type="EMBL" id="CP108021">
    <property type="protein sequence ID" value="WUM18792.1"/>
    <property type="molecule type" value="Genomic_DNA"/>
</dbReference>
<name>A0AAU4JYH9_9NOCA</name>
<feature type="signal peptide" evidence="1">
    <location>
        <begin position="1"/>
        <end position="33"/>
    </location>
</feature>
<keyword evidence="3" id="KW-1185">Reference proteome</keyword>